<accession>A0ABW2JG96</accession>
<evidence type="ECO:0000313" key="3">
    <source>
        <dbReference type="Proteomes" id="UP001596523"/>
    </source>
</evidence>
<keyword evidence="1" id="KW-1133">Transmembrane helix</keyword>
<keyword evidence="3" id="KW-1185">Reference proteome</keyword>
<evidence type="ECO:0008006" key="4">
    <source>
        <dbReference type="Google" id="ProtNLM"/>
    </source>
</evidence>
<proteinExistence type="predicted"/>
<name>A0ABW2JG96_9ACTN</name>
<dbReference type="EMBL" id="JBHTCF010000003">
    <property type="protein sequence ID" value="MFC7304441.1"/>
    <property type="molecule type" value="Genomic_DNA"/>
</dbReference>
<protein>
    <recommendedName>
        <fullName evidence="4">Transmembrane protein</fullName>
    </recommendedName>
</protein>
<reference evidence="3" key="1">
    <citation type="journal article" date="2019" name="Int. J. Syst. Evol. Microbiol.">
        <title>The Global Catalogue of Microorganisms (GCM) 10K type strain sequencing project: providing services to taxonomists for standard genome sequencing and annotation.</title>
        <authorList>
            <consortium name="The Broad Institute Genomics Platform"/>
            <consortium name="The Broad Institute Genome Sequencing Center for Infectious Disease"/>
            <person name="Wu L."/>
            <person name="Ma J."/>
        </authorList>
    </citation>
    <scope>NUCLEOTIDE SEQUENCE [LARGE SCALE GENOMIC DNA]</scope>
    <source>
        <strain evidence="3">SYNS20</strain>
    </source>
</reference>
<feature type="transmembrane region" description="Helical" evidence="1">
    <location>
        <begin position="7"/>
        <end position="26"/>
    </location>
</feature>
<keyword evidence="1" id="KW-0812">Transmembrane</keyword>
<keyword evidence="1" id="KW-0472">Membrane</keyword>
<feature type="transmembrane region" description="Helical" evidence="1">
    <location>
        <begin position="32"/>
        <end position="58"/>
    </location>
</feature>
<evidence type="ECO:0000313" key="2">
    <source>
        <dbReference type="EMBL" id="MFC7304441.1"/>
    </source>
</evidence>
<feature type="transmembrane region" description="Helical" evidence="1">
    <location>
        <begin position="107"/>
        <end position="126"/>
    </location>
</feature>
<sequence length="145" mass="15232">MVTVRHAVGAAGAALMGVGAWLVAGLRDPLDVLVWLAGAVVLHDGLLAPLVLGAGVLLGGLRTGRAPVRGALIVAGCLTLVALPVLLRPGTPANSSVLPLDYVRNWLLLLAATAGGTGAYLLFTRARSRRHARRLRQRQQQQQER</sequence>
<organism evidence="2 3">
    <name type="scientific">Streptomyces monticola</name>
    <dbReference type="NCBI Taxonomy" id="2666263"/>
    <lineage>
        <taxon>Bacteria</taxon>
        <taxon>Bacillati</taxon>
        <taxon>Actinomycetota</taxon>
        <taxon>Actinomycetes</taxon>
        <taxon>Kitasatosporales</taxon>
        <taxon>Streptomycetaceae</taxon>
        <taxon>Streptomyces</taxon>
    </lineage>
</organism>
<evidence type="ECO:0000256" key="1">
    <source>
        <dbReference type="SAM" id="Phobius"/>
    </source>
</evidence>
<feature type="transmembrane region" description="Helical" evidence="1">
    <location>
        <begin position="70"/>
        <end position="87"/>
    </location>
</feature>
<comment type="caution">
    <text evidence="2">The sequence shown here is derived from an EMBL/GenBank/DDBJ whole genome shotgun (WGS) entry which is preliminary data.</text>
</comment>
<dbReference type="Proteomes" id="UP001596523">
    <property type="component" value="Unassembled WGS sequence"/>
</dbReference>
<dbReference type="RefSeq" id="WP_381829520.1">
    <property type="nucleotide sequence ID" value="NZ_JBHTCF010000003.1"/>
</dbReference>
<gene>
    <name evidence="2" type="ORF">ACFQVC_09485</name>
</gene>